<keyword evidence="5" id="KW-0732">Signal</keyword>
<dbReference type="InterPro" id="IPR007343">
    <property type="entry name" value="Uncharacterised_pept_Zn_put"/>
</dbReference>
<feature type="chain" id="PRO_5047069515" evidence="5">
    <location>
        <begin position="27"/>
        <end position="236"/>
    </location>
</feature>
<dbReference type="EMBL" id="JBHUCP010000007">
    <property type="protein sequence ID" value="MFD1530313.1"/>
    <property type="molecule type" value="Genomic_DNA"/>
</dbReference>
<evidence type="ECO:0000256" key="4">
    <source>
        <dbReference type="ARBA" id="ARBA00023136"/>
    </source>
</evidence>
<dbReference type="PANTHER" id="PTHR30168:SF0">
    <property type="entry name" value="INNER MEMBRANE PROTEIN"/>
    <property type="match status" value="1"/>
</dbReference>
<protein>
    <submittedName>
        <fullName evidence="6">Neutral zinc metallopeptidase</fullName>
    </submittedName>
</protein>
<dbReference type="RefSeq" id="WP_343980228.1">
    <property type="nucleotide sequence ID" value="NZ_BAAAJG010000011.1"/>
</dbReference>
<name>A0ABW4FI52_9PSEU</name>
<evidence type="ECO:0000256" key="5">
    <source>
        <dbReference type="SAM" id="SignalP"/>
    </source>
</evidence>
<comment type="subcellular location">
    <subcellularLocation>
        <location evidence="1">Membrane</location>
        <topology evidence="1">Single-pass membrane protein</topology>
    </subcellularLocation>
</comment>
<organism evidence="6 7">
    <name type="scientific">Pseudonocardia aurantiaca</name>
    <dbReference type="NCBI Taxonomy" id="75290"/>
    <lineage>
        <taxon>Bacteria</taxon>
        <taxon>Bacillati</taxon>
        <taxon>Actinomycetota</taxon>
        <taxon>Actinomycetes</taxon>
        <taxon>Pseudonocardiales</taxon>
        <taxon>Pseudonocardiaceae</taxon>
        <taxon>Pseudonocardia</taxon>
    </lineage>
</organism>
<keyword evidence="4" id="KW-0472">Membrane</keyword>
<evidence type="ECO:0000256" key="3">
    <source>
        <dbReference type="ARBA" id="ARBA00022989"/>
    </source>
</evidence>
<sequence length="236" mass="24922">MRTRAAALICSTVLALLATLASTASAQAQLPGPGTVPPHCSSLQDCYGFEQMAAFYDEMTVWIGEFSKATYPDMSAPSYVYVKSRTIVPSACGVVMDSSAYAYCSLEDSVYVGQDQLWAFYSKLGDAAAAIGIAHEWGHHVQHVLGVAPVGRNGVIALENQADCIAGAWVGYIDGLGRLERDDLNDINAILKLIGAAEGPGRDHGTLAERTAAVQTGFRSGLTGCNSFFPGRPVLA</sequence>
<evidence type="ECO:0000256" key="2">
    <source>
        <dbReference type="ARBA" id="ARBA00022692"/>
    </source>
</evidence>
<accession>A0ABW4FI52</accession>
<keyword evidence="2" id="KW-0812">Transmembrane</keyword>
<proteinExistence type="predicted"/>
<feature type="signal peptide" evidence="5">
    <location>
        <begin position="1"/>
        <end position="26"/>
    </location>
</feature>
<comment type="caution">
    <text evidence="6">The sequence shown here is derived from an EMBL/GenBank/DDBJ whole genome shotgun (WGS) entry which is preliminary data.</text>
</comment>
<evidence type="ECO:0000313" key="7">
    <source>
        <dbReference type="Proteomes" id="UP001597145"/>
    </source>
</evidence>
<dbReference type="PANTHER" id="PTHR30168">
    <property type="entry name" value="PUTATIVE MEMBRANE PROTEIN YPFJ"/>
    <property type="match status" value="1"/>
</dbReference>
<reference evidence="7" key="1">
    <citation type="journal article" date="2019" name="Int. J. Syst. Evol. Microbiol.">
        <title>The Global Catalogue of Microorganisms (GCM) 10K type strain sequencing project: providing services to taxonomists for standard genome sequencing and annotation.</title>
        <authorList>
            <consortium name="The Broad Institute Genomics Platform"/>
            <consortium name="The Broad Institute Genome Sequencing Center for Infectious Disease"/>
            <person name="Wu L."/>
            <person name="Ma J."/>
        </authorList>
    </citation>
    <scope>NUCLEOTIDE SEQUENCE [LARGE SCALE GENOMIC DNA]</scope>
    <source>
        <strain evidence="7">JCM 12165</strain>
    </source>
</reference>
<dbReference type="Pfam" id="PF04228">
    <property type="entry name" value="Zn_peptidase"/>
    <property type="match status" value="1"/>
</dbReference>
<keyword evidence="3" id="KW-1133">Transmembrane helix</keyword>
<evidence type="ECO:0000256" key="1">
    <source>
        <dbReference type="ARBA" id="ARBA00004167"/>
    </source>
</evidence>
<gene>
    <name evidence="6" type="ORF">ACFSCY_12750</name>
</gene>
<dbReference type="Proteomes" id="UP001597145">
    <property type="component" value="Unassembled WGS sequence"/>
</dbReference>
<keyword evidence="7" id="KW-1185">Reference proteome</keyword>
<evidence type="ECO:0000313" key="6">
    <source>
        <dbReference type="EMBL" id="MFD1530313.1"/>
    </source>
</evidence>